<feature type="transmembrane region" description="Helical" evidence="1">
    <location>
        <begin position="305"/>
        <end position="326"/>
    </location>
</feature>
<dbReference type="Gene3D" id="2.60.40.2380">
    <property type="match status" value="1"/>
</dbReference>
<evidence type="ECO:0000256" key="2">
    <source>
        <dbReference type="SAM" id="SignalP"/>
    </source>
</evidence>
<keyword evidence="1" id="KW-1133">Transmembrane helix</keyword>
<dbReference type="RefSeq" id="WP_188434462.1">
    <property type="nucleotide sequence ID" value="NZ_BMFF01000005.1"/>
</dbReference>
<feature type="transmembrane region" description="Helical" evidence="1">
    <location>
        <begin position="366"/>
        <end position="384"/>
    </location>
</feature>
<feature type="chain" id="PRO_5046458854" evidence="2">
    <location>
        <begin position="20"/>
        <end position="611"/>
    </location>
</feature>
<dbReference type="InterPro" id="IPR011623">
    <property type="entry name" value="7TMR_DISM_rcpt_extracell_dom1"/>
</dbReference>
<keyword evidence="5" id="KW-1185">Reference proteome</keyword>
<feature type="transmembrane region" description="Helical" evidence="1">
    <location>
        <begin position="247"/>
        <end position="267"/>
    </location>
</feature>
<dbReference type="CDD" id="cd01949">
    <property type="entry name" value="GGDEF"/>
    <property type="match status" value="1"/>
</dbReference>
<reference evidence="5" key="1">
    <citation type="journal article" date="2019" name="Int. J. Syst. Evol. Microbiol.">
        <title>The Global Catalogue of Microorganisms (GCM) 10K type strain sequencing project: providing services to taxonomists for standard genome sequencing and annotation.</title>
        <authorList>
            <consortium name="The Broad Institute Genomics Platform"/>
            <consortium name="The Broad Institute Genome Sequencing Center for Infectious Disease"/>
            <person name="Wu L."/>
            <person name="Ma J."/>
        </authorList>
    </citation>
    <scope>NUCLEOTIDE SEQUENCE [LARGE SCALE GENOMIC DNA]</scope>
    <source>
        <strain evidence="5">CGMCC 1.12482</strain>
    </source>
</reference>
<evidence type="ECO:0000313" key="5">
    <source>
        <dbReference type="Proteomes" id="UP000638188"/>
    </source>
</evidence>
<dbReference type="PROSITE" id="PS50887">
    <property type="entry name" value="GGDEF"/>
    <property type="match status" value="1"/>
</dbReference>
<dbReference type="Pfam" id="PF07695">
    <property type="entry name" value="7TMR-DISM_7TM"/>
    <property type="match status" value="1"/>
</dbReference>
<keyword evidence="4" id="KW-0808">Transferase</keyword>
<feature type="transmembrane region" description="Helical" evidence="1">
    <location>
        <begin position="333"/>
        <end position="354"/>
    </location>
</feature>
<dbReference type="InterPro" id="IPR043128">
    <property type="entry name" value="Rev_trsase/Diguanyl_cyclase"/>
</dbReference>
<feature type="signal peptide" evidence="2">
    <location>
        <begin position="1"/>
        <end position="19"/>
    </location>
</feature>
<accession>A0ABQ1PXP9</accession>
<keyword evidence="4" id="KW-0418">Kinase</keyword>
<dbReference type="Pfam" id="PF00990">
    <property type="entry name" value="GGDEF"/>
    <property type="match status" value="1"/>
</dbReference>
<proteinExistence type="predicted"/>
<evidence type="ECO:0000313" key="4">
    <source>
        <dbReference type="EMBL" id="GGD06755.1"/>
    </source>
</evidence>
<keyword evidence="1" id="KW-0472">Membrane</keyword>
<dbReference type="SMART" id="SM00267">
    <property type="entry name" value="GGDEF"/>
    <property type="match status" value="1"/>
</dbReference>
<organism evidence="4 5">
    <name type="scientific">Halopseudomonas salina</name>
    <dbReference type="NCBI Taxonomy" id="1323744"/>
    <lineage>
        <taxon>Bacteria</taxon>
        <taxon>Pseudomonadati</taxon>
        <taxon>Pseudomonadota</taxon>
        <taxon>Gammaproteobacteria</taxon>
        <taxon>Pseudomonadales</taxon>
        <taxon>Pseudomonadaceae</taxon>
        <taxon>Halopseudomonas</taxon>
    </lineage>
</organism>
<protein>
    <submittedName>
        <fullName evidence="4">Deoxynucleoside kinase</fullName>
    </submittedName>
</protein>
<feature type="domain" description="GGDEF" evidence="3">
    <location>
        <begin position="470"/>
        <end position="603"/>
    </location>
</feature>
<evidence type="ECO:0000256" key="1">
    <source>
        <dbReference type="SAM" id="Phobius"/>
    </source>
</evidence>
<gene>
    <name evidence="4" type="ORF">GCM10007418_27240</name>
</gene>
<keyword evidence="2" id="KW-0732">Signal</keyword>
<dbReference type="Gene3D" id="3.30.70.270">
    <property type="match status" value="1"/>
</dbReference>
<evidence type="ECO:0000259" key="3">
    <source>
        <dbReference type="PROSITE" id="PS50887"/>
    </source>
</evidence>
<dbReference type="SUPFAM" id="SSF55073">
    <property type="entry name" value="Nucleotide cyclase"/>
    <property type="match status" value="1"/>
</dbReference>
<dbReference type="InterPro" id="IPR000160">
    <property type="entry name" value="GGDEF_dom"/>
</dbReference>
<dbReference type="InterPro" id="IPR029787">
    <property type="entry name" value="Nucleotide_cyclase"/>
</dbReference>
<dbReference type="Pfam" id="PF07696">
    <property type="entry name" value="7TMR-DISMED2"/>
    <property type="match status" value="1"/>
</dbReference>
<name>A0ABQ1PXP9_9GAMM</name>
<feature type="transmembrane region" description="Helical" evidence="1">
    <location>
        <begin position="211"/>
        <end position="235"/>
    </location>
</feature>
<dbReference type="EMBL" id="BMFF01000005">
    <property type="protein sequence ID" value="GGD06755.1"/>
    <property type="molecule type" value="Genomic_DNA"/>
</dbReference>
<dbReference type="GO" id="GO:0016301">
    <property type="term" value="F:kinase activity"/>
    <property type="evidence" value="ECO:0007669"/>
    <property type="project" value="UniProtKB-KW"/>
</dbReference>
<dbReference type="InterPro" id="IPR052163">
    <property type="entry name" value="DGC-Regulatory_Protein"/>
</dbReference>
<sequence length="611" mass="67308">MRCFALIWLFLLTGTTAQASAPLIVDNATRVISDLQPHVSYFRDQERQLLPDQVMEQPSLFQPASQREGLNFSYTRDRLWLKATVTSTADRRTDWILEMRYPSLDRVTLYNVGADGTVIQHQGDTLPYQQRDMKHRNPIFKLYLEPGESRTLFVAAHSEGSLTLDAQLWQAEHFYENSQASYAILATYFGMLLALAIYNLLLFAVLRERSFVLYVCFVVAFGAGVAAINGLGAQFIWPNLGEHGNRILPFSLSLSAAVGVLFARSFLDTARRTPLLDSFLAIFAWMAMLATLTTLIIPIQPALQLMSVTGLLTTLVLFTAGMICVVKGIPGARIFVIAWLMLLVGGMLLGLRNFGLIPSNFVTVNAMQIGSAVEMLLLSLGLAARFNELKRLKEQAQLQALSAQKQVVQSLVHQERILALRVAERTEALAEANKRLELLAMQDPLTGLGNRSALGRHLPQAMQRTARRGELLALVLIDLDGFKAINDELGHDVGDQVLVGIASRLSGCARQTDLVARLGGDEFILISEGIADQEDALQQGQRLLDVMSMPLELEGVSVSVGASVGISLSNGVEPDIETLMRQADQAMYQRKRSGRHGVVLHTASPPEKIKA</sequence>
<feature type="transmembrane region" description="Helical" evidence="1">
    <location>
        <begin position="279"/>
        <end position="299"/>
    </location>
</feature>
<dbReference type="Proteomes" id="UP000638188">
    <property type="component" value="Unassembled WGS sequence"/>
</dbReference>
<dbReference type="InterPro" id="IPR011622">
    <property type="entry name" value="7TMR_DISM_rcpt_extracell_dom2"/>
</dbReference>
<feature type="transmembrane region" description="Helical" evidence="1">
    <location>
        <begin position="182"/>
        <end position="204"/>
    </location>
</feature>
<dbReference type="PANTHER" id="PTHR46663:SF2">
    <property type="entry name" value="GGDEF DOMAIN-CONTAINING PROTEIN"/>
    <property type="match status" value="1"/>
</dbReference>
<dbReference type="NCBIfam" id="TIGR00254">
    <property type="entry name" value="GGDEF"/>
    <property type="match status" value="1"/>
</dbReference>
<keyword evidence="1" id="KW-0812">Transmembrane</keyword>
<comment type="caution">
    <text evidence="4">The sequence shown here is derived from an EMBL/GenBank/DDBJ whole genome shotgun (WGS) entry which is preliminary data.</text>
</comment>
<dbReference type="PANTHER" id="PTHR46663">
    <property type="entry name" value="DIGUANYLATE CYCLASE DGCT-RELATED"/>
    <property type="match status" value="1"/>
</dbReference>